<evidence type="ECO:0000313" key="4">
    <source>
        <dbReference type="Proteomes" id="UP001239795"/>
    </source>
</evidence>
<protein>
    <submittedName>
        <fullName evidence="3">Uncharacterized protein</fullName>
    </submittedName>
</protein>
<evidence type="ECO:0000313" key="3">
    <source>
        <dbReference type="EMBL" id="KAK1448953.1"/>
    </source>
</evidence>
<evidence type="ECO:0000256" key="1">
    <source>
        <dbReference type="SAM" id="MobiDB-lite"/>
    </source>
</evidence>
<feature type="non-terminal residue" evidence="3">
    <location>
        <position position="1"/>
    </location>
</feature>
<feature type="compositionally biased region" description="Low complexity" evidence="1">
    <location>
        <begin position="79"/>
        <end position="88"/>
    </location>
</feature>
<sequence>LSLILKLIYIVSTTPFLIGSTIPSALPLQLNHKSLLISTQVFWTSSIHLAYTQVARPVRENPRLHYGIRRWPTPPPPSSSISDSKVPPNQLNSHTVGRDRKSLVIHSILRPCVPTYVDPASYLAAKDVRQL</sequence>
<dbReference type="Proteomes" id="UP001239795">
    <property type="component" value="Unassembled WGS sequence"/>
</dbReference>
<reference evidence="3 4" key="1">
    <citation type="submission" date="2016-10" db="EMBL/GenBank/DDBJ databases">
        <title>The genome sequence of Colletotrichum fioriniae PJ7.</title>
        <authorList>
            <person name="Baroncelli R."/>
        </authorList>
    </citation>
    <scope>NUCLEOTIDE SEQUENCE [LARGE SCALE GENOMIC DNA]</scope>
    <source>
        <strain evidence="3">Col 31</strain>
    </source>
</reference>
<feature type="signal peptide" evidence="2">
    <location>
        <begin position="1"/>
        <end position="19"/>
    </location>
</feature>
<evidence type="ECO:0000256" key="2">
    <source>
        <dbReference type="SAM" id="SignalP"/>
    </source>
</evidence>
<accession>A0AAI9XGS6</accession>
<dbReference type="AlphaFoldDB" id="A0AAI9XGS6"/>
<feature type="chain" id="PRO_5042612672" evidence="2">
    <location>
        <begin position="20"/>
        <end position="131"/>
    </location>
</feature>
<keyword evidence="2" id="KW-0732">Signal</keyword>
<proteinExistence type="predicted"/>
<keyword evidence="4" id="KW-1185">Reference proteome</keyword>
<name>A0AAI9XGS6_9PEZI</name>
<comment type="caution">
    <text evidence="3">The sequence shown here is derived from an EMBL/GenBank/DDBJ whole genome shotgun (WGS) entry which is preliminary data.</text>
</comment>
<feature type="region of interest" description="Disordered" evidence="1">
    <location>
        <begin position="66"/>
        <end position="98"/>
    </location>
</feature>
<dbReference type="EMBL" id="MLGG01000068">
    <property type="protein sequence ID" value="KAK1448953.1"/>
    <property type="molecule type" value="Genomic_DNA"/>
</dbReference>
<gene>
    <name evidence="3" type="ORF">CMEL01_08268</name>
</gene>
<organism evidence="3 4">
    <name type="scientific">Colletotrichum melonis</name>
    <dbReference type="NCBI Taxonomy" id="1209925"/>
    <lineage>
        <taxon>Eukaryota</taxon>
        <taxon>Fungi</taxon>
        <taxon>Dikarya</taxon>
        <taxon>Ascomycota</taxon>
        <taxon>Pezizomycotina</taxon>
        <taxon>Sordariomycetes</taxon>
        <taxon>Hypocreomycetidae</taxon>
        <taxon>Glomerellales</taxon>
        <taxon>Glomerellaceae</taxon>
        <taxon>Colletotrichum</taxon>
        <taxon>Colletotrichum acutatum species complex</taxon>
    </lineage>
</organism>